<evidence type="ECO:0000259" key="1">
    <source>
        <dbReference type="Pfam" id="PF12697"/>
    </source>
</evidence>
<dbReference type="SUPFAM" id="SSF53474">
    <property type="entry name" value="alpha/beta-Hydrolases"/>
    <property type="match status" value="1"/>
</dbReference>
<dbReference type="InterPro" id="IPR000073">
    <property type="entry name" value="AB_hydrolase_1"/>
</dbReference>
<keyword evidence="2" id="KW-0378">Hydrolase</keyword>
<dbReference type="PROSITE" id="PS51318">
    <property type="entry name" value="TAT"/>
    <property type="match status" value="1"/>
</dbReference>
<evidence type="ECO:0000313" key="2">
    <source>
        <dbReference type="EMBL" id="MDD7970818.1"/>
    </source>
</evidence>
<dbReference type="InterPro" id="IPR052897">
    <property type="entry name" value="Sec-Metab_Biosynth_Hydrolase"/>
</dbReference>
<dbReference type="PANTHER" id="PTHR37017">
    <property type="entry name" value="AB HYDROLASE-1 DOMAIN-CONTAINING PROTEIN-RELATED"/>
    <property type="match status" value="1"/>
</dbReference>
<gene>
    <name evidence="2" type="ORF">PUT78_06880</name>
</gene>
<dbReference type="Proteomes" id="UP001431784">
    <property type="component" value="Unassembled WGS sequence"/>
</dbReference>
<dbReference type="InterPro" id="IPR006311">
    <property type="entry name" value="TAT_signal"/>
</dbReference>
<organism evidence="2 3">
    <name type="scientific">Roseinatronobacter alkalisoli</name>
    <dbReference type="NCBI Taxonomy" id="3028235"/>
    <lineage>
        <taxon>Bacteria</taxon>
        <taxon>Pseudomonadati</taxon>
        <taxon>Pseudomonadota</taxon>
        <taxon>Alphaproteobacteria</taxon>
        <taxon>Rhodobacterales</taxon>
        <taxon>Paracoccaceae</taxon>
        <taxon>Roseinatronobacter</taxon>
    </lineage>
</organism>
<dbReference type="InterPro" id="IPR029058">
    <property type="entry name" value="AB_hydrolase_fold"/>
</dbReference>
<name>A0ABT5TA54_9RHOB</name>
<dbReference type="GO" id="GO:0016787">
    <property type="term" value="F:hydrolase activity"/>
    <property type="evidence" value="ECO:0007669"/>
    <property type="project" value="UniProtKB-KW"/>
</dbReference>
<reference evidence="2" key="1">
    <citation type="submission" date="2023-02" db="EMBL/GenBank/DDBJ databases">
        <title>Description of Roseinatronobacter alkalisoli sp. nov., an alkaliphilic bacerium isolated from soda soil.</title>
        <authorList>
            <person name="Wei W."/>
        </authorList>
    </citation>
    <scope>NUCLEOTIDE SEQUENCE</scope>
    <source>
        <strain evidence="2">HJB301</strain>
    </source>
</reference>
<keyword evidence="3" id="KW-1185">Reference proteome</keyword>
<protein>
    <submittedName>
        <fullName evidence="2">Alpha/beta hydrolase</fullName>
    </submittedName>
</protein>
<accession>A0ABT5TA54</accession>
<evidence type="ECO:0000313" key="3">
    <source>
        <dbReference type="Proteomes" id="UP001431784"/>
    </source>
</evidence>
<dbReference type="EMBL" id="JAQZSM010000004">
    <property type="protein sequence ID" value="MDD7970818.1"/>
    <property type="molecule type" value="Genomic_DNA"/>
</dbReference>
<comment type="caution">
    <text evidence="2">The sequence shown here is derived from an EMBL/GenBank/DDBJ whole genome shotgun (WGS) entry which is preliminary data.</text>
</comment>
<sequence length="264" mass="28150">MTSVTDLSNTRRRILQGALALGALAVGPRASASGPTPALTFVLVHGAWHGGWCWGPMASILRSHGHQVYTPTLTGLGERAHLSADTTDLDTHITDIVSTIRYEDLNDVVLVGHSYAGMVITGVADQMADKLRALVYLDAFLPDSGQSFVNLIGDMDLAALAVDQHVPPMLTVAELGITDAALAAFVGDRLTDHPIGTLQQELQFDPDRVAQLRRIFIQTSDLFGDEAGKAASAGFEMRNMGGGHNAMLTQPQQLAELLLDVATE</sequence>
<dbReference type="PANTHER" id="PTHR37017:SF11">
    <property type="entry name" value="ESTERASE_LIPASE_THIOESTERASE DOMAIN-CONTAINING PROTEIN"/>
    <property type="match status" value="1"/>
</dbReference>
<dbReference type="Gene3D" id="3.40.50.1820">
    <property type="entry name" value="alpha/beta hydrolase"/>
    <property type="match status" value="1"/>
</dbReference>
<dbReference type="RefSeq" id="WP_274351498.1">
    <property type="nucleotide sequence ID" value="NZ_JAQZSM010000004.1"/>
</dbReference>
<dbReference type="Pfam" id="PF12697">
    <property type="entry name" value="Abhydrolase_6"/>
    <property type="match status" value="1"/>
</dbReference>
<proteinExistence type="predicted"/>
<feature type="domain" description="AB hydrolase-1" evidence="1">
    <location>
        <begin position="41"/>
        <end position="256"/>
    </location>
</feature>